<organism evidence="2 3">
    <name type="scientific">Psychromarinibacter halotolerans</name>
    <dbReference type="NCBI Taxonomy" id="1775175"/>
    <lineage>
        <taxon>Bacteria</taxon>
        <taxon>Pseudomonadati</taxon>
        <taxon>Pseudomonadota</taxon>
        <taxon>Alphaproteobacteria</taxon>
        <taxon>Rhodobacterales</taxon>
        <taxon>Paracoccaceae</taxon>
        <taxon>Psychromarinibacter</taxon>
    </lineage>
</organism>
<dbReference type="InterPro" id="IPR006141">
    <property type="entry name" value="Intein_N"/>
</dbReference>
<comment type="caution">
    <text evidence="2">The sequence shown here is derived from an EMBL/GenBank/DDBJ whole genome shotgun (WGS) entry which is preliminary data.</text>
</comment>
<accession>A0ABV7GW27</accession>
<dbReference type="Pfam" id="PF13403">
    <property type="entry name" value="Hint_2"/>
    <property type="match status" value="1"/>
</dbReference>
<sequence length="317" mass="33515">MADVLTTNSIILSSATFNDTGSGFTLTYNDASEYGSGGPVIDSDDSGTASDGDKLWNDHGGDAGYTGYTVEINGDTYGVFTYYYLPGSVVIPHNGELEPSDFTSGMDVTEAAEASVVNCFAGDTLIATPDGEVRIDALSAGDRVLTADGRSEEVLWVARQTLQMIHGLYPQGDLVRISAGALGNGLPHRELVVTAEHAMVLDGMLVNAAALVNGDTIRLELAEARNAEVTVYHVETARHDVLLANGAATESFVEANGRAAYDNYADYVARFGEDRTIAEMALPRVTSARLLPADLRARLGLTEADGAAVSRELELAL</sequence>
<keyword evidence="3" id="KW-1185">Reference proteome</keyword>
<protein>
    <submittedName>
        <fullName evidence="2">Hint domain-containing protein</fullName>
    </submittedName>
</protein>
<evidence type="ECO:0000313" key="3">
    <source>
        <dbReference type="Proteomes" id="UP001595632"/>
    </source>
</evidence>
<dbReference type="InterPro" id="IPR028992">
    <property type="entry name" value="Hedgehog/Intein_dom"/>
</dbReference>
<feature type="domain" description="Hedgehog/Intein (Hint)" evidence="1">
    <location>
        <begin position="119"/>
        <end position="255"/>
    </location>
</feature>
<gene>
    <name evidence="2" type="ORF">ACFOGP_11490</name>
</gene>
<proteinExistence type="predicted"/>
<dbReference type="InterPro" id="IPR036844">
    <property type="entry name" value="Hint_dom_sf"/>
</dbReference>
<dbReference type="Gene3D" id="2.170.16.10">
    <property type="entry name" value="Hedgehog/Intein (Hint) domain"/>
    <property type="match status" value="1"/>
</dbReference>
<dbReference type="CDD" id="cd00081">
    <property type="entry name" value="Hint"/>
    <property type="match status" value="1"/>
</dbReference>
<dbReference type="PROSITE" id="PS50817">
    <property type="entry name" value="INTEIN_N_TER"/>
    <property type="match status" value="1"/>
</dbReference>
<dbReference type="EMBL" id="JBHRTB010000010">
    <property type="protein sequence ID" value="MFC3143337.1"/>
    <property type="molecule type" value="Genomic_DNA"/>
</dbReference>
<dbReference type="RefSeq" id="WP_275630631.1">
    <property type="nucleotide sequence ID" value="NZ_JARGYD010000001.1"/>
</dbReference>
<evidence type="ECO:0000313" key="2">
    <source>
        <dbReference type="EMBL" id="MFC3143337.1"/>
    </source>
</evidence>
<reference evidence="3" key="1">
    <citation type="journal article" date="2019" name="Int. J. Syst. Evol. Microbiol.">
        <title>The Global Catalogue of Microorganisms (GCM) 10K type strain sequencing project: providing services to taxonomists for standard genome sequencing and annotation.</title>
        <authorList>
            <consortium name="The Broad Institute Genomics Platform"/>
            <consortium name="The Broad Institute Genome Sequencing Center for Infectious Disease"/>
            <person name="Wu L."/>
            <person name="Ma J."/>
        </authorList>
    </citation>
    <scope>NUCLEOTIDE SEQUENCE [LARGE SCALE GENOMIC DNA]</scope>
    <source>
        <strain evidence="3">KCTC 52366</strain>
    </source>
</reference>
<dbReference type="Proteomes" id="UP001595632">
    <property type="component" value="Unassembled WGS sequence"/>
</dbReference>
<dbReference type="SUPFAM" id="SSF51294">
    <property type="entry name" value="Hedgehog/intein (Hint) domain"/>
    <property type="match status" value="1"/>
</dbReference>
<name>A0ABV7GW27_9RHOB</name>
<evidence type="ECO:0000259" key="1">
    <source>
        <dbReference type="Pfam" id="PF13403"/>
    </source>
</evidence>